<feature type="transmembrane region" description="Helical" evidence="9">
    <location>
        <begin position="12"/>
        <end position="31"/>
    </location>
</feature>
<dbReference type="InterPro" id="IPR004090">
    <property type="entry name" value="Chemotax_Me-accpt_rcpt"/>
</dbReference>
<dbReference type="GO" id="GO:0007165">
    <property type="term" value="P:signal transduction"/>
    <property type="evidence" value="ECO:0007669"/>
    <property type="project" value="UniProtKB-KW"/>
</dbReference>
<name>A0A562SDH7_9HYPH</name>
<keyword evidence="6 8" id="KW-0807">Transducer</keyword>
<dbReference type="Gene3D" id="3.30.450.20">
    <property type="entry name" value="PAS domain"/>
    <property type="match status" value="1"/>
</dbReference>
<dbReference type="GO" id="GO:0005886">
    <property type="term" value="C:plasma membrane"/>
    <property type="evidence" value="ECO:0007669"/>
    <property type="project" value="UniProtKB-SubCell"/>
</dbReference>
<accession>A0A562SDH7</accession>
<keyword evidence="13" id="KW-1185">Reference proteome</keyword>
<feature type="domain" description="HAMP" evidence="11">
    <location>
        <begin position="211"/>
        <end position="264"/>
    </location>
</feature>
<dbReference type="Pfam" id="PF00015">
    <property type="entry name" value="MCPsignal"/>
    <property type="match status" value="1"/>
</dbReference>
<evidence type="ECO:0000313" key="13">
    <source>
        <dbReference type="Proteomes" id="UP000320593"/>
    </source>
</evidence>
<comment type="caution">
    <text evidence="12">The sequence shown here is derived from an EMBL/GenBank/DDBJ whole genome shotgun (WGS) entry which is preliminary data.</text>
</comment>
<comment type="similarity">
    <text evidence="7">Belongs to the methyl-accepting chemotaxis (MCP) protein family.</text>
</comment>
<keyword evidence="3 9" id="KW-0812">Transmembrane</keyword>
<reference evidence="12 13" key="1">
    <citation type="submission" date="2019-07" db="EMBL/GenBank/DDBJ databases">
        <title>Genomic Encyclopedia of Archaeal and Bacterial Type Strains, Phase II (KMG-II): from individual species to whole genera.</title>
        <authorList>
            <person name="Goeker M."/>
        </authorList>
    </citation>
    <scope>NUCLEOTIDE SEQUENCE [LARGE SCALE GENOMIC DNA]</scope>
    <source>
        <strain evidence="12 13">ATCC BAA-252</strain>
    </source>
</reference>
<dbReference type="Pfam" id="PF08269">
    <property type="entry name" value="dCache_2"/>
    <property type="match status" value="1"/>
</dbReference>
<dbReference type="InterPro" id="IPR003660">
    <property type="entry name" value="HAMP_dom"/>
</dbReference>
<evidence type="ECO:0000256" key="2">
    <source>
        <dbReference type="ARBA" id="ARBA00022475"/>
    </source>
</evidence>
<proteinExistence type="inferred from homology"/>
<evidence type="ECO:0000259" key="11">
    <source>
        <dbReference type="PROSITE" id="PS50885"/>
    </source>
</evidence>
<dbReference type="SMART" id="SM00304">
    <property type="entry name" value="HAMP"/>
    <property type="match status" value="1"/>
</dbReference>
<gene>
    <name evidence="12" type="ORF">JM93_04400</name>
</gene>
<dbReference type="InterPro" id="IPR004010">
    <property type="entry name" value="Double_Cache_2"/>
</dbReference>
<comment type="subcellular location">
    <subcellularLocation>
        <location evidence="1">Cell membrane</location>
        <topology evidence="1">Multi-pass membrane protein</topology>
    </subcellularLocation>
</comment>
<feature type="domain" description="Methyl-accepting transducer" evidence="10">
    <location>
        <begin position="297"/>
        <end position="526"/>
    </location>
</feature>
<sequence>MFRSVTVGVRLGLLMSLVFVALMGVLAAAAYQDRARSFEGRRMGLEHMIEGVTNTVASYHERSRAGEFSEERAQELAKEAVRGMRYDNGNYIFINDGGDAVIMHPARPDLEGVPTTELIQRFGTSTLPALDRAARQGDGGFHDYVWRRPNSDEPAGKTAYVKLYAPWNWVIGTGVYVDDIEKAFQQNMIRLAGVAVVLVLVLGGLSYVLIQSITRPLARTVEEAQELASGNTEVFFSAADRKDEIGTVARAVAAFRDQIVDQQRLSEEAQIAADVQRDRQKTVERLIDGFRKTVSGVLGQVGEKVTSMRDVAQDLSSLAEEASGRARSARTAAQTANGNIETSAAAAQELSYAIREISGQVVKTTEGVASATKAAEVSNDKVASLSNAALKIGEVVTLIQAIAEQTNLLALNATIEAARAGEAGKGFAVVAAEVKELATQTAKATEEISTQIADIQDSTKEAVSAIDEITNRIENVTEYTTAIAASITQQETATESIAENVASAVKGTQEANTEMEQVVLSSDKTDTGSETVLRGADDVAEYAARLESEVEQFLKSVAAA</sequence>
<evidence type="ECO:0000256" key="4">
    <source>
        <dbReference type="ARBA" id="ARBA00022989"/>
    </source>
</evidence>
<dbReference type="Proteomes" id="UP000320593">
    <property type="component" value="Unassembled WGS sequence"/>
</dbReference>
<dbReference type="AlphaFoldDB" id="A0A562SDH7"/>
<evidence type="ECO:0000256" key="7">
    <source>
        <dbReference type="ARBA" id="ARBA00029447"/>
    </source>
</evidence>
<keyword evidence="4 9" id="KW-1133">Transmembrane helix</keyword>
<dbReference type="OrthoDB" id="354287at2"/>
<dbReference type="GO" id="GO:0006935">
    <property type="term" value="P:chemotaxis"/>
    <property type="evidence" value="ECO:0007669"/>
    <property type="project" value="InterPro"/>
</dbReference>
<dbReference type="SMART" id="SM01049">
    <property type="entry name" value="Cache_2"/>
    <property type="match status" value="1"/>
</dbReference>
<dbReference type="SMART" id="SM00283">
    <property type="entry name" value="MA"/>
    <property type="match status" value="1"/>
</dbReference>
<evidence type="ECO:0000256" key="5">
    <source>
        <dbReference type="ARBA" id="ARBA00023136"/>
    </source>
</evidence>
<dbReference type="PROSITE" id="PS50111">
    <property type="entry name" value="CHEMOTAXIS_TRANSDUC_2"/>
    <property type="match status" value="1"/>
</dbReference>
<protein>
    <submittedName>
        <fullName evidence="12">Methyl-accepting chemotaxis protein</fullName>
    </submittedName>
</protein>
<dbReference type="RefSeq" id="WP_145347721.1">
    <property type="nucleotide sequence ID" value="NZ_SMLY01000044.1"/>
</dbReference>
<dbReference type="InterPro" id="IPR004089">
    <property type="entry name" value="MCPsignal_dom"/>
</dbReference>
<dbReference type="Gene3D" id="1.10.8.500">
    <property type="entry name" value="HAMP domain in histidine kinase"/>
    <property type="match status" value="1"/>
</dbReference>
<dbReference type="Gene3D" id="1.10.287.950">
    <property type="entry name" value="Methyl-accepting chemotaxis protein"/>
    <property type="match status" value="1"/>
</dbReference>
<dbReference type="EMBL" id="VLLF01000017">
    <property type="protein sequence ID" value="TWI78710.1"/>
    <property type="molecule type" value="Genomic_DNA"/>
</dbReference>
<dbReference type="PANTHER" id="PTHR32089:SF112">
    <property type="entry name" value="LYSOZYME-LIKE PROTEIN-RELATED"/>
    <property type="match status" value="1"/>
</dbReference>
<dbReference type="PANTHER" id="PTHR32089">
    <property type="entry name" value="METHYL-ACCEPTING CHEMOTAXIS PROTEIN MCPB"/>
    <property type="match status" value="1"/>
</dbReference>
<evidence type="ECO:0000256" key="6">
    <source>
        <dbReference type="ARBA" id="ARBA00023224"/>
    </source>
</evidence>
<evidence type="ECO:0000259" key="10">
    <source>
        <dbReference type="PROSITE" id="PS50111"/>
    </source>
</evidence>
<dbReference type="PRINTS" id="PR00260">
    <property type="entry name" value="CHEMTRNSDUCR"/>
</dbReference>
<keyword evidence="5 9" id="KW-0472">Membrane</keyword>
<dbReference type="PROSITE" id="PS50885">
    <property type="entry name" value="HAMP"/>
    <property type="match status" value="1"/>
</dbReference>
<dbReference type="Pfam" id="PF00672">
    <property type="entry name" value="HAMP"/>
    <property type="match status" value="1"/>
</dbReference>
<dbReference type="InterPro" id="IPR033480">
    <property type="entry name" value="sCache_2"/>
</dbReference>
<dbReference type="CDD" id="cd06225">
    <property type="entry name" value="HAMP"/>
    <property type="match status" value="1"/>
</dbReference>
<dbReference type="GO" id="GO:0004888">
    <property type="term" value="F:transmembrane signaling receptor activity"/>
    <property type="evidence" value="ECO:0007669"/>
    <property type="project" value="InterPro"/>
</dbReference>
<evidence type="ECO:0000256" key="1">
    <source>
        <dbReference type="ARBA" id="ARBA00004651"/>
    </source>
</evidence>
<dbReference type="SUPFAM" id="SSF58104">
    <property type="entry name" value="Methyl-accepting chemotaxis protein (MCP) signaling domain"/>
    <property type="match status" value="1"/>
</dbReference>
<organism evidence="12 13">
    <name type="scientific">Roseibium hamelinense</name>
    <dbReference type="NCBI Taxonomy" id="150831"/>
    <lineage>
        <taxon>Bacteria</taxon>
        <taxon>Pseudomonadati</taxon>
        <taxon>Pseudomonadota</taxon>
        <taxon>Alphaproteobacteria</taxon>
        <taxon>Hyphomicrobiales</taxon>
        <taxon>Stappiaceae</taxon>
        <taxon>Roseibium</taxon>
    </lineage>
</organism>
<evidence type="ECO:0000313" key="12">
    <source>
        <dbReference type="EMBL" id="TWI78710.1"/>
    </source>
</evidence>
<keyword evidence="2" id="KW-1003">Cell membrane</keyword>
<feature type="transmembrane region" description="Helical" evidence="9">
    <location>
        <begin position="191"/>
        <end position="210"/>
    </location>
</feature>
<evidence type="ECO:0000256" key="3">
    <source>
        <dbReference type="ARBA" id="ARBA00022692"/>
    </source>
</evidence>
<evidence type="ECO:0000256" key="9">
    <source>
        <dbReference type="SAM" id="Phobius"/>
    </source>
</evidence>
<evidence type="ECO:0000256" key="8">
    <source>
        <dbReference type="PROSITE-ProRule" id="PRU00284"/>
    </source>
</evidence>